<name>A0A8S9LM76_BRACR</name>
<gene>
    <name evidence="2" type="ORF">F2Q68_00046462</name>
</gene>
<protein>
    <recommendedName>
        <fullName evidence="4">NAC domain-containing protein</fullName>
    </recommendedName>
</protein>
<evidence type="ECO:0008006" key="4">
    <source>
        <dbReference type="Google" id="ProtNLM"/>
    </source>
</evidence>
<dbReference type="EMBL" id="QGKW02000276">
    <property type="protein sequence ID" value="KAF2606608.1"/>
    <property type="molecule type" value="Genomic_DNA"/>
</dbReference>
<evidence type="ECO:0000313" key="2">
    <source>
        <dbReference type="EMBL" id="KAF2606608.1"/>
    </source>
</evidence>
<reference evidence="2" key="1">
    <citation type="submission" date="2019-12" db="EMBL/GenBank/DDBJ databases">
        <title>Genome sequencing and annotation of Brassica cretica.</title>
        <authorList>
            <person name="Studholme D.J."/>
            <person name="Sarris P.F."/>
        </authorList>
    </citation>
    <scope>NUCLEOTIDE SEQUENCE</scope>
    <source>
        <strain evidence="2">PFS-001/15</strain>
        <tissue evidence="2">Leaf</tissue>
    </source>
</reference>
<evidence type="ECO:0000256" key="1">
    <source>
        <dbReference type="SAM" id="MobiDB-lite"/>
    </source>
</evidence>
<organism evidence="2 3">
    <name type="scientific">Brassica cretica</name>
    <name type="common">Mustard</name>
    <dbReference type="NCBI Taxonomy" id="69181"/>
    <lineage>
        <taxon>Eukaryota</taxon>
        <taxon>Viridiplantae</taxon>
        <taxon>Streptophyta</taxon>
        <taxon>Embryophyta</taxon>
        <taxon>Tracheophyta</taxon>
        <taxon>Spermatophyta</taxon>
        <taxon>Magnoliopsida</taxon>
        <taxon>eudicotyledons</taxon>
        <taxon>Gunneridae</taxon>
        <taxon>Pentapetalae</taxon>
        <taxon>rosids</taxon>
        <taxon>malvids</taxon>
        <taxon>Brassicales</taxon>
        <taxon>Brassicaceae</taxon>
        <taxon>Brassiceae</taxon>
        <taxon>Brassica</taxon>
    </lineage>
</organism>
<accession>A0A8S9LM76</accession>
<dbReference type="AlphaFoldDB" id="A0A8S9LM76"/>
<comment type="caution">
    <text evidence="2">The sequence shown here is derived from an EMBL/GenBank/DDBJ whole genome shotgun (WGS) entry which is preliminary data.</text>
</comment>
<proteinExistence type="predicted"/>
<feature type="region of interest" description="Disordered" evidence="1">
    <location>
        <begin position="219"/>
        <end position="256"/>
    </location>
</feature>
<sequence length="267" mass="29961">MLLLSELVRNYVICQVMYKGADGDSLYGNNSNALSHSTLVSGLNTDREINTAPQVEQPRQDHYLSVDDLANPLNEQDDTSLFNPDTLFNDNYCPYQQPQAPSDDDYIDNLLSFNGGNYDDVLRDPNITTQERRNDHRPKKALTGIIVDCSSDSDAESISATSYQETSSPDSFHSLSAQFHTSGDEIPSLRKDSCTDIKPPAETSINRKTRKAHLTRRMMNEGKSKAVNASVDKKSSSSMVKKRRRDGSLQRKQRTEEIARIHRISIS</sequence>
<evidence type="ECO:0000313" key="3">
    <source>
        <dbReference type="Proteomes" id="UP000712281"/>
    </source>
</evidence>
<feature type="compositionally biased region" description="Basic and acidic residues" evidence="1">
    <location>
        <begin position="246"/>
        <end position="256"/>
    </location>
</feature>
<dbReference type="Proteomes" id="UP000712281">
    <property type="component" value="Unassembled WGS sequence"/>
</dbReference>